<keyword evidence="5" id="KW-0349">Heme</keyword>
<evidence type="ECO:0000313" key="12">
    <source>
        <dbReference type="EMBL" id="GAA2177816.1"/>
    </source>
</evidence>
<keyword evidence="8" id="KW-0408">Iron</keyword>
<comment type="cofactor">
    <cofactor evidence="1">
        <name>siroheme</name>
        <dbReference type="ChEBI" id="CHEBI:60052"/>
    </cofactor>
</comment>
<keyword evidence="7" id="KW-0560">Oxidoreductase</keyword>
<evidence type="ECO:0000256" key="1">
    <source>
        <dbReference type="ARBA" id="ARBA00001929"/>
    </source>
</evidence>
<comment type="cofactor">
    <cofactor evidence="2">
        <name>[4Fe-4S] cluster</name>
        <dbReference type="ChEBI" id="CHEBI:49883"/>
    </cofactor>
</comment>
<gene>
    <name evidence="12" type="ORF">GCM10009784_29800</name>
</gene>
<dbReference type="PRINTS" id="PR00368">
    <property type="entry name" value="FADPNR"/>
</dbReference>
<dbReference type="InterPro" id="IPR036188">
    <property type="entry name" value="FAD/NAD-bd_sf"/>
</dbReference>
<dbReference type="Pfam" id="PF07992">
    <property type="entry name" value="Pyr_redox_2"/>
    <property type="match status" value="1"/>
</dbReference>
<evidence type="ECO:0000256" key="9">
    <source>
        <dbReference type="ARBA" id="ARBA00023014"/>
    </source>
</evidence>
<evidence type="ECO:0000256" key="8">
    <source>
        <dbReference type="ARBA" id="ARBA00023004"/>
    </source>
</evidence>
<keyword evidence="9" id="KW-0411">Iron-sulfur</keyword>
<comment type="pathway">
    <text evidence="3">Nitrogen metabolism; nitrate reduction (assimilation).</text>
</comment>
<feature type="domain" description="FAD/NAD(P)-binding" evidence="11">
    <location>
        <begin position="6"/>
        <end position="294"/>
    </location>
</feature>
<feature type="domain" description="BFD-like [2Fe-2S]-binding" evidence="10">
    <location>
        <begin position="469"/>
        <end position="517"/>
    </location>
</feature>
<dbReference type="InterPro" id="IPR007419">
    <property type="entry name" value="BFD-like_2Fe2S-bd_dom"/>
</dbReference>
<dbReference type="SUPFAM" id="SSF51905">
    <property type="entry name" value="FAD/NAD(P)-binding domain"/>
    <property type="match status" value="2"/>
</dbReference>
<protein>
    <submittedName>
        <fullName evidence="12">FAD-dependent oxidoreductase</fullName>
    </submittedName>
</protein>
<keyword evidence="6" id="KW-0479">Metal-binding</keyword>
<organism evidence="12 13">
    <name type="scientific">Arthrobacter parietis</name>
    <dbReference type="NCBI Taxonomy" id="271434"/>
    <lineage>
        <taxon>Bacteria</taxon>
        <taxon>Bacillati</taxon>
        <taxon>Actinomycetota</taxon>
        <taxon>Actinomycetes</taxon>
        <taxon>Micrococcales</taxon>
        <taxon>Micrococcaceae</taxon>
        <taxon>Arthrobacter</taxon>
    </lineage>
</organism>
<keyword evidence="13" id="KW-1185">Reference proteome</keyword>
<dbReference type="Proteomes" id="UP001500974">
    <property type="component" value="Unassembled WGS sequence"/>
</dbReference>
<dbReference type="InterPro" id="IPR023753">
    <property type="entry name" value="FAD/NAD-binding_dom"/>
</dbReference>
<reference evidence="12 13" key="1">
    <citation type="journal article" date="2019" name="Int. J. Syst. Evol. Microbiol.">
        <title>The Global Catalogue of Microorganisms (GCM) 10K type strain sequencing project: providing services to taxonomists for standard genome sequencing and annotation.</title>
        <authorList>
            <consortium name="The Broad Institute Genomics Platform"/>
            <consortium name="The Broad Institute Genome Sequencing Center for Infectious Disease"/>
            <person name="Wu L."/>
            <person name="Ma J."/>
        </authorList>
    </citation>
    <scope>NUCLEOTIDE SEQUENCE [LARGE SCALE GENOMIC DNA]</scope>
    <source>
        <strain evidence="12 13">JCM 14917</strain>
    </source>
</reference>
<comment type="similarity">
    <text evidence="4">Belongs to the nitrite and sulfite reductase 4Fe-4S domain family.</text>
</comment>
<name>A0ABN3B1J9_9MICC</name>
<evidence type="ECO:0000256" key="7">
    <source>
        <dbReference type="ARBA" id="ARBA00023002"/>
    </source>
</evidence>
<dbReference type="InterPro" id="IPR052034">
    <property type="entry name" value="NasD-like"/>
</dbReference>
<proteinExistence type="inferred from homology"/>
<evidence type="ECO:0000259" key="11">
    <source>
        <dbReference type="Pfam" id="PF07992"/>
    </source>
</evidence>
<dbReference type="RefSeq" id="WP_346028810.1">
    <property type="nucleotide sequence ID" value="NZ_BAAAON010000010.1"/>
</dbReference>
<evidence type="ECO:0000259" key="10">
    <source>
        <dbReference type="Pfam" id="PF04324"/>
    </source>
</evidence>
<dbReference type="PANTHER" id="PTHR43809:SF1">
    <property type="entry name" value="NITRITE REDUCTASE (NADH) LARGE SUBUNIT"/>
    <property type="match status" value="1"/>
</dbReference>
<dbReference type="Gene3D" id="3.50.50.60">
    <property type="entry name" value="FAD/NAD(P)-binding domain"/>
    <property type="match status" value="2"/>
</dbReference>
<evidence type="ECO:0000256" key="3">
    <source>
        <dbReference type="ARBA" id="ARBA00005096"/>
    </source>
</evidence>
<evidence type="ECO:0000256" key="6">
    <source>
        <dbReference type="ARBA" id="ARBA00022723"/>
    </source>
</evidence>
<comment type="caution">
    <text evidence="12">The sequence shown here is derived from an EMBL/GenBank/DDBJ whole genome shotgun (WGS) entry which is preliminary data.</text>
</comment>
<sequence>MSSSERVVVVGFGPVAARFIDVLEPSVVSEAVQLTVIGSEADAAYNRVLVADVGVGRTSPSAIGLSDADRLASLGAEVLLGTGVRRIDRARRQVLLDDGTVRSYDRLVLATGARPVIPYLAGLNPDPLHPALPDGVTALRDLADARVLRAVVERRGDVVILGGGILGLEAALAAAEEGARVTVVHHGDYPLARNIDDGGGLVLASVLRSQGVRLVSGAKAVGLEQSGGGAFTGLRLDDGRLVSGDLLVLSCGVRPRVELAEGAGLPVSSGILVDHSLRAHHDEHVYAIGDCAEVRCASPSCGNCSGNTAPSGLIGPGWKQAEWLAESFAADLAGNGHRAAGGRLRAAGASSGSRRYVEAALPPVLMLKARGLDAVVAGDVSANPWAAHEDGTAVALWADPQQGSYAKMVTRNGVLQGLVCVGMPRAGAELVLLFESGAVLPSDRSSLLRLDGAEASSSASASVTDPASVVCRCAGVSRGSIEQAAVVGCSSVAEVSASTRAGTGCGGCHADIRTIIEQHFQQPASV</sequence>
<evidence type="ECO:0000256" key="4">
    <source>
        <dbReference type="ARBA" id="ARBA00010429"/>
    </source>
</evidence>
<dbReference type="InterPro" id="IPR041854">
    <property type="entry name" value="BFD-like_2Fe2S-bd_dom_sf"/>
</dbReference>
<dbReference type="PANTHER" id="PTHR43809">
    <property type="entry name" value="NITRITE REDUCTASE (NADH) LARGE SUBUNIT"/>
    <property type="match status" value="1"/>
</dbReference>
<dbReference type="Pfam" id="PF04324">
    <property type="entry name" value="Fer2_BFD"/>
    <property type="match status" value="1"/>
</dbReference>
<evidence type="ECO:0000313" key="13">
    <source>
        <dbReference type="Proteomes" id="UP001500974"/>
    </source>
</evidence>
<accession>A0ABN3B1J9</accession>
<dbReference type="Gene3D" id="1.10.10.1100">
    <property type="entry name" value="BFD-like [2Fe-2S]-binding domain"/>
    <property type="match status" value="1"/>
</dbReference>
<dbReference type="EMBL" id="BAAAON010000010">
    <property type="protein sequence ID" value="GAA2177816.1"/>
    <property type="molecule type" value="Genomic_DNA"/>
</dbReference>
<evidence type="ECO:0000256" key="2">
    <source>
        <dbReference type="ARBA" id="ARBA00001966"/>
    </source>
</evidence>
<evidence type="ECO:0000256" key="5">
    <source>
        <dbReference type="ARBA" id="ARBA00022617"/>
    </source>
</evidence>